<protein>
    <submittedName>
        <fullName evidence="2">von Willebrand factor type A domain protein</fullName>
    </submittedName>
</protein>
<dbReference type="CDD" id="cd00198">
    <property type="entry name" value="vWFA"/>
    <property type="match status" value="1"/>
</dbReference>
<organism evidence="2">
    <name type="scientific">candidate division CPR1 bacterium ADurb.Bin160</name>
    <dbReference type="NCBI Taxonomy" id="1852826"/>
    <lineage>
        <taxon>Bacteria</taxon>
        <taxon>candidate division CPR1</taxon>
    </lineage>
</organism>
<gene>
    <name evidence="2" type="ORF">BWY04_01373</name>
</gene>
<dbReference type="InterPro" id="IPR036465">
    <property type="entry name" value="vWFA_dom_sf"/>
</dbReference>
<feature type="domain" description="VWFA" evidence="1">
    <location>
        <begin position="7"/>
        <end position="201"/>
    </location>
</feature>
<evidence type="ECO:0000259" key="1">
    <source>
        <dbReference type="PROSITE" id="PS50234"/>
    </source>
</evidence>
<evidence type="ECO:0000313" key="2">
    <source>
        <dbReference type="EMBL" id="OQB40321.1"/>
    </source>
</evidence>
<dbReference type="AlphaFoldDB" id="A0A1V5ZJG8"/>
<sequence length="211" mass="23936">MQKDYTDITLIVDESGSMSPLTEDVIGSINTFIKDQKEVKGKCVFTFTKFSDKVLIENPIDIHNFENFNYSPDGFTALLDAIGLSIDKAGKRFNEMSEDERPDKVIFVILTDGMENSSREYNREQIFNMIKEQEEKYNWTFIYLGANQDAIAVGSTFNVNSRRAMTYSNNEKGLANCLFSASAHVATYRTTGDLDDLDFSVEDREKAMEGD</sequence>
<dbReference type="EMBL" id="MWDB01000048">
    <property type="protein sequence ID" value="OQB40321.1"/>
    <property type="molecule type" value="Genomic_DNA"/>
</dbReference>
<comment type="caution">
    <text evidence="2">The sequence shown here is derived from an EMBL/GenBank/DDBJ whole genome shotgun (WGS) entry which is preliminary data.</text>
</comment>
<name>A0A1V5ZJG8_9BACT</name>
<proteinExistence type="predicted"/>
<accession>A0A1V5ZJG8</accession>
<dbReference type="Proteomes" id="UP000485621">
    <property type="component" value="Unassembled WGS sequence"/>
</dbReference>
<reference evidence="2" key="1">
    <citation type="submission" date="2017-02" db="EMBL/GenBank/DDBJ databases">
        <title>Delving into the versatile metabolic prowess of the omnipresent phylum Bacteroidetes.</title>
        <authorList>
            <person name="Nobu M.K."/>
            <person name="Mei R."/>
            <person name="Narihiro T."/>
            <person name="Kuroda K."/>
            <person name="Liu W.-T."/>
        </authorList>
    </citation>
    <scope>NUCLEOTIDE SEQUENCE</scope>
    <source>
        <strain evidence="2">ADurb.Bin160</strain>
    </source>
</reference>
<dbReference type="Gene3D" id="3.40.50.410">
    <property type="entry name" value="von Willebrand factor, type A domain"/>
    <property type="match status" value="1"/>
</dbReference>
<dbReference type="PROSITE" id="PS50234">
    <property type="entry name" value="VWFA"/>
    <property type="match status" value="1"/>
</dbReference>
<dbReference type="SUPFAM" id="SSF53300">
    <property type="entry name" value="vWA-like"/>
    <property type="match status" value="1"/>
</dbReference>
<dbReference type="InterPro" id="IPR002035">
    <property type="entry name" value="VWF_A"/>
</dbReference>